<proteinExistence type="predicted"/>
<gene>
    <name evidence="2" type="ORF">P7K49_012270</name>
</gene>
<reference evidence="2 3" key="1">
    <citation type="submission" date="2023-05" db="EMBL/GenBank/DDBJ databases">
        <title>B98-5 Cell Line De Novo Hybrid Assembly: An Optical Mapping Approach.</title>
        <authorList>
            <person name="Kananen K."/>
            <person name="Auerbach J.A."/>
            <person name="Kautto E."/>
            <person name="Blachly J.S."/>
        </authorList>
    </citation>
    <scope>NUCLEOTIDE SEQUENCE [LARGE SCALE GENOMIC DNA]</scope>
    <source>
        <strain evidence="2">B95-8</strain>
        <tissue evidence="2">Cell line</tissue>
    </source>
</reference>
<dbReference type="EMBL" id="JASSZA010000005">
    <property type="protein sequence ID" value="KAK2112523.1"/>
    <property type="molecule type" value="Genomic_DNA"/>
</dbReference>
<dbReference type="Proteomes" id="UP001266305">
    <property type="component" value="Unassembled WGS sequence"/>
</dbReference>
<comment type="caution">
    <text evidence="2">The sequence shown here is derived from an EMBL/GenBank/DDBJ whole genome shotgun (WGS) entry which is preliminary data.</text>
</comment>
<protein>
    <submittedName>
        <fullName evidence="2">Uncharacterized protein</fullName>
    </submittedName>
</protein>
<sequence length="170" mass="16629">MASKHGACCVNGLPGKGSAAGRKGRAVGRPPRPLPVLGLFGLASSLTRKPSALVVVVNVGGTGLLSAESPGCARPLRTCIALRPLGIALGPACERAAGRTGRRGTRDSSPVASREGAAGPVGLAASVGGRAVGAVTRGPGGGKNAPLVLGPPARSPPAQAQAPRCHCLFV</sequence>
<feature type="region of interest" description="Disordered" evidence="1">
    <location>
        <begin position="96"/>
        <end position="118"/>
    </location>
</feature>
<evidence type="ECO:0000256" key="1">
    <source>
        <dbReference type="SAM" id="MobiDB-lite"/>
    </source>
</evidence>
<organism evidence="2 3">
    <name type="scientific">Saguinus oedipus</name>
    <name type="common">Cotton-top tamarin</name>
    <name type="synonym">Oedipomidas oedipus</name>
    <dbReference type="NCBI Taxonomy" id="9490"/>
    <lineage>
        <taxon>Eukaryota</taxon>
        <taxon>Metazoa</taxon>
        <taxon>Chordata</taxon>
        <taxon>Craniata</taxon>
        <taxon>Vertebrata</taxon>
        <taxon>Euteleostomi</taxon>
        <taxon>Mammalia</taxon>
        <taxon>Eutheria</taxon>
        <taxon>Euarchontoglires</taxon>
        <taxon>Primates</taxon>
        <taxon>Haplorrhini</taxon>
        <taxon>Platyrrhini</taxon>
        <taxon>Cebidae</taxon>
        <taxon>Callitrichinae</taxon>
        <taxon>Saguinus</taxon>
    </lineage>
</organism>
<accession>A0ABQ9VVC9</accession>
<evidence type="ECO:0000313" key="2">
    <source>
        <dbReference type="EMBL" id="KAK2112523.1"/>
    </source>
</evidence>
<name>A0ABQ9VVC9_SAGOE</name>
<evidence type="ECO:0000313" key="3">
    <source>
        <dbReference type="Proteomes" id="UP001266305"/>
    </source>
</evidence>
<keyword evidence="3" id="KW-1185">Reference proteome</keyword>